<feature type="region of interest" description="Disordered" evidence="1">
    <location>
        <begin position="94"/>
        <end position="157"/>
    </location>
</feature>
<evidence type="ECO:0000256" key="1">
    <source>
        <dbReference type="SAM" id="MobiDB-lite"/>
    </source>
</evidence>
<dbReference type="OrthoDB" id="6600758at2759"/>
<name>A0A0C3PWB2_PHLG1</name>
<protein>
    <submittedName>
        <fullName evidence="2">Uncharacterized protein</fullName>
    </submittedName>
</protein>
<organism evidence="2 3">
    <name type="scientific">Phlebiopsis gigantea (strain 11061_1 CR5-6)</name>
    <name type="common">White-rot fungus</name>
    <name type="synonym">Peniophora gigantea</name>
    <dbReference type="NCBI Taxonomy" id="745531"/>
    <lineage>
        <taxon>Eukaryota</taxon>
        <taxon>Fungi</taxon>
        <taxon>Dikarya</taxon>
        <taxon>Basidiomycota</taxon>
        <taxon>Agaricomycotina</taxon>
        <taxon>Agaricomycetes</taxon>
        <taxon>Polyporales</taxon>
        <taxon>Phanerochaetaceae</taxon>
        <taxon>Phlebiopsis</taxon>
    </lineage>
</organism>
<dbReference type="STRING" id="745531.A0A0C3PWB2"/>
<reference evidence="2 3" key="1">
    <citation type="journal article" date="2014" name="PLoS Genet.">
        <title>Analysis of the Phlebiopsis gigantea genome, transcriptome and secretome provides insight into its pioneer colonization strategies of wood.</title>
        <authorList>
            <person name="Hori C."/>
            <person name="Ishida T."/>
            <person name="Igarashi K."/>
            <person name="Samejima M."/>
            <person name="Suzuki H."/>
            <person name="Master E."/>
            <person name="Ferreira P."/>
            <person name="Ruiz-Duenas F.J."/>
            <person name="Held B."/>
            <person name="Canessa P."/>
            <person name="Larrondo L.F."/>
            <person name="Schmoll M."/>
            <person name="Druzhinina I.S."/>
            <person name="Kubicek C.P."/>
            <person name="Gaskell J.A."/>
            <person name="Kersten P."/>
            <person name="St John F."/>
            <person name="Glasner J."/>
            <person name="Sabat G."/>
            <person name="Splinter BonDurant S."/>
            <person name="Syed K."/>
            <person name="Yadav J."/>
            <person name="Mgbeahuruike A.C."/>
            <person name="Kovalchuk A."/>
            <person name="Asiegbu F.O."/>
            <person name="Lackner G."/>
            <person name="Hoffmeister D."/>
            <person name="Rencoret J."/>
            <person name="Gutierrez A."/>
            <person name="Sun H."/>
            <person name="Lindquist E."/>
            <person name="Barry K."/>
            <person name="Riley R."/>
            <person name="Grigoriev I.V."/>
            <person name="Henrissat B."/>
            <person name="Kues U."/>
            <person name="Berka R.M."/>
            <person name="Martinez A.T."/>
            <person name="Covert S.F."/>
            <person name="Blanchette R.A."/>
            <person name="Cullen D."/>
        </authorList>
    </citation>
    <scope>NUCLEOTIDE SEQUENCE [LARGE SCALE GENOMIC DNA]</scope>
    <source>
        <strain evidence="2 3">11061_1 CR5-6</strain>
    </source>
</reference>
<evidence type="ECO:0000313" key="2">
    <source>
        <dbReference type="EMBL" id="KIP12263.1"/>
    </source>
</evidence>
<dbReference type="AlphaFoldDB" id="A0A0C3PWB2"/>
<evidence type="ECO:0000313" key="3">
    <source>
        <dbReference type="Proteomes" id="UP000053257"/>
    </source>
</evidence>
<gene>
    <name evidence="2" type="ORF">PHLGIDRAFT_17678</name>
</gene>
<sequence>MTDHRLPILEVHTPSSSFAIVYSNTEDTLDSIYDKLTRKLANERRGRVVGPGWVKYSWNDSTWNLDDESDYTIFVWRQKSVDPGSDMRLSLHVHDPLQPVPRPPAYQNPSFYQFRPKPAAPSPPRTVSGRSQPSVKSGKSRKTAKAEPQNTIPDHRKEFEDFHSQNGVRTIMGGIGPVPSVRMLLKNGYRHVYISRKFALRHGFIPVDAAPGHYGYSGLVNLGTWPIKVGRTKTMHTVFLSEEAHFDVVLGRSFWEARQIKTDPLDLTDVVCGDTGEKIDCELVVLKDGKGQIVTVT</sequence>
<dbReference type="HOGENOM" id="CLU_045028_0_0_1"/>
<dbReference type="EMBL" id="KN840440">
    <property type="protein sequence ID" value="KIP12263.1"/>
    <property type="molecule type" value="Genomic_DNA"/>
</dbReference>
<dbReference type="Proteomes" id="UP000053257">
    <property type="component" value="Unassembled WGS sequence"/>
</dbReference>
<accession>A0A0C3PWB2</accession>
<proteinExistence type="predicted"/>
<feature type="compositionally biased region" description="Polar residues" evidence="1">
    <location>
        <begin position="128"/>
        <end position="137"/>
    </location>
</feature>
<keyword evidence="3" id="KW-1185">Reference proteome</keyword>